<dbReference type="PANTHER" id="PTHR42859:SF17">
    <property type="entry name" value="ELECTRON TRANSPORT PROTEIN HYDN-RELATED"/>
    <property type="match status" value="1"/>
</dbReference>
<evidence type="ECO:0000256" key="2">
    <source>
        <dbReference type="ARBA" id="ARBA00022723"/>
    </source>
</evidence>
<dbReference type="Gene3D" id="3.30.70.20">
    <property type="match status" value="2"/>
</dbReference>
<reference evidence="7" key="1">
    <citation type="journal article" date="2014" name="Gene">
        <title>Genome-guided analysis of transformation efficiency and carbon dioxide assimilation by Moorella thermoacetica Y72.</title>
        <authorList>
            <person name="Tsukahara K."/>
            <person name="Kita A."/>
            <person name="Nakashimada Y."/>
            <person name="Hoshino T."/>
            <person name="Murakami K."/>
        </authorList>
    </citation>
    <scope>NUCLEOTIDE SEQUENCE [LARGE SCALE GENOMIC DNA]</scope>
    <source>
        <strain evidence="7">Y72</strain>
    </source>
</reference>
<feature type="domain" description="4Fe-4S ferredoxin-type" evidence="6">
    <location>
        <begin position="82"/>
        <end position="111"/>
    </location>
</feature>
<proteinExistence type="predicted"/>
<name>A0A0S6UDI5_NEOTH</name>
<dbReference type="AlphaFoldDB" id="A0A0S6UDI5"/>
<organism evidence="7">
    <name type="scientific">Moorella thermoacetica Y72</name>
    <dbReference type="NCBI Taxonomy" id="1325331"/>
    <lineage>
        <taxon>Bacteria</taxon>
        <taxon>Bacillati</taxon>
        <taxon>Bacillota</taxon>
        <taxon>Clostridia</taxon>
        <taxon>Neomoorellales</taxon>
        <taxon>Neomoorellaceae</taxon>
        <taxon>Neomoorella</taxon>
    </lineage>
</organism>
<dbReference type="RefSeq" id="WP_011393384.1">
    <property type="nucleotide sequence ID" value="NZ_DF238840.1"/>
</dbReference>
<dbReference type="GO" id="GO:0051539">
    <property type="term" value="F:4 iron, 4 sulfur cluster binding"/>
    <property type="evidence" value="ECO:0007669"/>
    <property type="project" value="UniProtKB-KW"/>
</dbReference>
<keyword evidence="4" id="KW-0408">Iron</keyword>
<feature type="domain" description="4Fe-4S ferredoxin-type" evidence="6">
    <location>
        <begin position="4"/>
        <end position="33"/>
    </location>
</feature>
<dbReference type="EMBL" id="DF238840">
    <property type="protein sequence ID" value="GAF25051.1"/>
    <property type="molecule type" value="Genomic_DNA"/>
</dbReference>
<dbReference type="GO" id="GO:0046872">
    <property type="term" value="F:metal ion binding"/>
    <property type="evidence" value="ECO:0007669"/>
    <property type="project" value="UniProtKB-KW"/>
</dbReference>
<dbReference type="InterPro" id="IPR017900">
    <property type="entry name" value="4Fe4S_Fe_S_CS"/>
</dbReference>
<dbReference type="PANTHER" id="PTHR42859">
    <property type="entry name" value="OXIDOREDUCTASE"/>
    <property type="match status" value="1"/>
</dbReference>
<dbReference type="PROSITE" id="PS51379">
    <property type="entry name" value="4FE4S_FER_2"/>
    <property type="match status" value="2"/>
</dbReference>
<sequence>MFNSLILADPRNCTGCKACEVACAIAHMEKPVLTAGMVTEPLYSRVFVVKSGGASLSVRCRHCEDAPCARACPVGAITQKNNVVLINSDRCIGCKTCAIVCPFGSIELVYREKEHKVVAHKCDLCEGRPGGPACVEACSSRALSLLDGNSLRNLIQNHRLASVQDLMNWVHIHQSA</sequence>
<evidence type="ECO:0000259" key="6">
    <source>
        <dbReference type="PROSITE" id="PS51379"/>
    </source>
</evidence>
<accession>A0A0S6UDI5</accession>
<evidence type="ECO:0000256" key="5">
    <source>
        <dbReference type="ARBA" id="ARBA00023014"/>
    </source>
</evidence>
<dbReference type="CDD" id="cd10554">
    <property type="entry name" value="HycB_like"/>
    <property type="match status" value="1"/>
</dbReference>
<evidence type="ECO:0000256" key="4">
    <source>
        <dbReference type="ARBA" id="ARBA00023004"/>
    </source>
</evidence>
<dbReference type="InterPro" id="IPR050294">
    <property type="entry name" value="RnfB_subfamily"/>
</dbReference>
<dbReference type="Proteomes" id="UP000063718">
    <property type="component" value="Unassembled WGS sequence"/>
</dbReference>
<dbReference type="PROSITE" id="PS00198">
    <property type="entry name" value="4FE4S_FER_1"/>
    <property type="match status" value="1"/>
</dbReference>
<evidence type="ECO:0000256" key="1">
    <source>
        <dbReference type="ARBA" id="ARBA00022485"/>
    </source>
</evidence>
<keyword evidence="5" id="KW-0411">Iron-sulfur</keyword>
<dbReference type="GeneID" id="45617927"/>
<dbReference type="InterPro" id="IPR017896">
    <property type="entry name" value="4Fe4S_Fe-S-bd"/>
</dbReference>
<evidence type="ECO:0000313" key="7">
    <source>
        <dbReference type="EMBL" id="GAF25051.1"/>
    </source>
</evidence>
<dbReference type="SUPFAM" id="SSF54862">
    <property type="entry name" value="4Fe-4S ferredoxins"/>
    <property type="match status" value="1"/>
</dbReference>
<dbReference type="Pfam" id="PF13247">
    <property type="entry name" value="Fer4_11"/>
    <property type="match status" value="1"/>
</dbReference>
<keyword evidence="1" id="KW-0004">4Fe-4S</keyword>
<keyword evidence="3" id="KW-0677">Repeat</keyword>
<gene>
    <name evidence="7" type="ORF">MTY_0380</name>
</gene>
<keyword evidence="2" id="KW-0479">Metal-binding</keyword>
<protein>
    <submittedName>
        <fullName evidence="7">Fe-S-cluster-containing hydrogenase components 2</fullName>
    </submittedName>
</protein>
<evidence type="ECO:0000256" key="3">
    <source>
        <dbReference type="ARBA" id="ARBA00022737"/>
    </source>
</evidence>